<dbReference type="Proteomes" id="UP000639606">
    <property type="component" value="Unassembled WGS sequence"/>
</dbReference>
<dbReference type="InterPro" id="IPR038721">
    <property type="entry name" value="IS701-like_DDE_dom"/>
</dbReference>
<accession>A0A918AKG9</accession>
<gene>
    <name evidence="2" type="ORF">GCM10010185_26250</name>
</gene>
<keyword evidence="3" id="KW-1185">Reference proteome</keyword>
<organism evidence="2 3">
    <name type="scientific">Saccharothrix coeruleofusca</name>
    <dbReference type="NCBI Taxonomy" id="33919"/>
    <lineage>
        <taxon>Bacteria</taxon>
        <taxon>Bacillati</taxon>
        <taxon>Actinomycetota</taxon>
        <taxon>Actinomycetes</taxon>
        <taxon>Pseudonocardiales</taxon>
        <taxon>Pseudonocardiaceae</taxon>
        <taxon>Saccharothrix</taxon>
    </lineage>
</organism>
<dbReference type="AlphaFoldDB" id="A0A918AKG9"/>
<reference evidence="2" key="1">
    <citation type="journal article" date="2014" name="Int. J. Syst. Evol. Microbiol.">
        <title>Complete genome sequence of Corynebacterium casei LMG S-19264T (=DSM 44701T), isolated from a smear-ripened cheese.</title>
        <authorList>
            <consortium name="US DOE Joint Genome Institute (JGI-PGF)"/>
            <person name="Walter F."/>
            <person name="Albersmeier A."/>
            <person name="Kalinowski J."/>
            <person name="Ruckert C."/>
        </authorList>
    </citation>
    <scope>NUCLEOTIDE SEQUENCE</scope>
    <source>
        <strain evidence="2">JCM 3313</strain>
    </source>
</reference>
<protein>
    <recommendedName>
        <fullName evidence="1">Transposase IS701-like DDE domain-containing protein</fullName>
    </recommendedName>
</protein>
<name>A0A918AKG9_9PSEU</name>
<dbReference type="Pfam" id="PF13546">
    <property type="entry name" value="DDE_5"/>
    <property type="match status" value="1"/>
</dbReference>
<evidence type="ECO:0000313" key="2">
    <source>
        <dbReference type="EMBL" id="GGP52884.1"/>
    </source>
</evidence>
<evidence type="ECO:0000313" key="3">
    <source>
        <dbReference type="Proteomes" id="UP000639606"/>
    </source>
</evidence>
<comment type="caution">
    <text evidence="2">The sequence shown here is derived from an EMBL/GenBank/DDBJ whole genome shotgun (WGS) entry which is preliminary data.</text>
</comment>
<evidence type="ECO:0000259" key="1">
    <source>
        <dbReference type="Pfam" id="PF13546"/>
    </source>
</evidence>
<dbReference type="EMBL" id="BMRG01000004">
    <property type="protein sequence ID" value="GGP52884.1"/>
    <property type="molecule type" value="Genomic_DNA"/>
</dbReference>
<sequence length="109" mass="11530">MPHADGRRVDGELSGFRREFYGCLTRRADALFELADAVLCADGPVRSIAESSLVGEHRRGHGSGYAALARGGIDLARLRTALSAVSIPQAAGGRLVSPTVDPPHRLGRP</sequence>
<reference evidence="2" key="2">
    <citation type="submission" date="2020-09" db="EMBL/GenBank/DDBJ databases">
        <authorList>
            <person name="Sun Q."/>
            <person name="Ohkuma M."/>
        </authorList>
    </citation>
    <scope>NUCLEOTIDE SEQUENCE</scope>
    <source>
        <strain evidence="2">JCM 3313</strain>
    </source>
</reference>
<feature type="domain" description="Transposase IS701-like DDE" evidence="1">
    <location>
        <begin position="19"/>
        <end position="96"/>
    </location>
</feature>
<proteinExistence type="predicted"/>